<evidence type="ECO:0000256" key="2">
    <source>
        <dbReference type="ARBA" id="ARBA00008610"/>
    </source>
</evidence>
<dbReference type="InterPro" id="IPR050957">
    <property type="entry name" value="BMP_lipoprotein"/>
</dbReference>
<sequence length="384" mass="39562">MDRRRFLKATGVAGIAGLAGCSGGPTSEGDGTTAESTETSGDGASTEAESGTGEESTDGSSGETINVGMVYATGGLGDGSFNDQAQQGIQQASEEFNVQYEEAQPDSVSQFQNFQQQFASSTNPEYDLVSCIGYLQADALSQTASDYPDQRFMIVDSAVDADNVSSYVFQEHQGSFLAGVMAGRLTTTEFSAGAGSTKPDEKVVGFVGGEESDLIGKFEAGYTAGVKYVDDSIEVQSTYVGSFNEPTAGSEAAIAMYNSGADIIFHASGNTGTGVFQAAQENGNFAIGVDRAQSVTKPSYADVILGSMVKRVDTAVYTSVEAVANDSFDGGAVTTLGLEQDGVALVYGDSLESEIPSAVKDAVTSAREEVIGGSVSVPTDPSNV</sequence>
<keyword evidence="5" id="KW-0472">Membrane</keyword>
<evidence type="ECO:0000256" key="3">
    <source>
        <dbReference type="ARBA" id="ARBA00022475"/>
    </source>
</evidence>
<evidence type="ECO:0000256" key="5">
    <source>
        <dbReference type="ARBA" id="ARBA00023136"/>
    </source>
</evidence>
<dbReference type="Gene3D" id="3.40.50.2300">
    <property type="match status" value="2"/>
</dbReference>
<dbReference type="PANTHER" id="PTHR34296:SF2">
    <property type="entry name" value="ABC TRANSPORTER GUANOSINE-BINDING PROTEIN NUPN"/>
    <property type="match status" value="1"/>
</dbReference>
<feature type="compositionally biased region" description="Low complexity" evidence="7">
    <location>
        <begin position="43"/>
        <end position="64"/>
    </location>
</feature>
<evidence type="ECO:0000256" key="6">
    <source>
        <dbReference type="ARBA" id="ARBA00023288"/>
    </source>
</evidence>
<dbReference type="PROSITE" id="PS51318">
    <property type="entry name" value="TAT"/>
    <property type="match status" value="1"/>
</dbReference>
<evidence type="ECO:0000256" key="1">
    <source>
        <dbReference type="ARBA" id="ARBA00004193"/>
    </source>
</evidence>
<organism evidence="9 10">
    <name type="scientific">Halogeometricum luteum</name>
    <dbReference type="NCBI Taxonomy" id="2950537"/>
    <lineage>
        <taxon>Archaea</taxon>
        <taxon>Methanobacteriati</taxon>
        <taxon>Methanobacteriota</taxon>
        <taxon>Stenosarchaea group</taxon>
        <taxon>Halobacteria</taxon>
        <taxon>Halobacteriales</taxon>
        <taxon>Haloferacaceae</taxon>
        <taxon>Halogeometricum</taxon>
    </lineage>
</organism>
<feature type="compositionally biased region" description="Polar residues" evidence="7">
    <location>
        <begin position="29"/>
        <end position="42"/>
    </location>
</feature>
<dbReference type="RefSeq" id="WP_310926734.1">
    <property type="nucleotide sequence ID" value="NZ_JAMQOQ010000001.1"/>
</dbReference>
<dbReference type="SUPFAM" id="SSF53822">
    <property type="entry name" value="Periplasmic binding protein-like I"/>
    <property type="match status" value="1"/>
</dbReference>
<accession>A0ABU2FWJ6</accession>
<gene>
    <name evidence="9" type="ORF">NDI79_01775</name>
</gene>
<evidence type="ECO:0000256" key="4">
    <source>
        <dbReference type="ARBA" id="ARBA00022729"/>
    </source>
</evidence>
<dbReference type="InterPro" id="IPR003760">
    <property type="entry name" value="PnrA-like"/>
</dbReference>
<evidence type="ECO:0000256" key="7">
    <source>
        <dbReference type="SAM" id="MobiDB-lite"/>
    </source>
</evidence>
<protein>
    <submittedName>
        <fullName evidence="9">BMP family ABC transporter substrate-binding protein</fullName>
    </submittedName>
</protein>
<dbReference type="EMBL" id="JAMQOQ010000001">
    <property type="protein sequence ID" value="MDS0292895.1"/>
    <property type="molecule type" value="Genomic_DNA"/>
</dbReference>
<comment type="caution">
    <text evidence="9">The sequence shown here is derived from an EMBL/GenBank/DDBJ whole genome shotgun (WGS) entry which is preliminary data.</text>
</comment>
<dbReference type="Proteomes" id="UP001254813">
    <property type="component" value="Unassembled WGS sequence"/>
</dbReference>
<dbReference type="CDD" id="cd06354">
    <property type="entry name" value="PBP1_PrnA-like"/>
    <property type="match status" value="1"/>
</dbReference>
<keyword evidence="4" id="KW-0732">Signal</keyword>
<dbReference type="PROSITE" id="PS51257">
    <property type="entry name" value="PROKAR_LIPOPROTEIN"/>
    <property type="match status" value="1"/>
</dbReference>
<comment type="subcellular location">
    <subcellularLocation>
        <location evidence="1">Cell membrane</location>
        <topology evidence="1">Lipid-anchor</topology>
    </subcellularLocation>
</comment>
<dbReference type="NCBIfam" id="TIGR01409">
    <property type="entry name" value="TAT_signal_seq"/>
    <property type="match status" value="1"/>
</dbReference>
<evidence type="ECO:0000259" key="8">
    <source>
        <dbReference type="Pfam" id="PF02608"/>
    </source>
</evidence>
<comment type="similarity">
    <text evidence="2">Belongs to the BMP lipoprotein family.</text>
</comment>
<proteinExistence type="inferred from homology"/>
<dbReference type="InterPro" id="IPR006311">
    <property type="entry name" value="TAT_signal"/>
</dbReference>
<keyword evidence="10" id="KW-1185">Reference proteome</keyword>
<dbReference type="InterPro" id="IPR019546">
    <property type="entry name" value="TAT_signal_bac_arc"/>
</dbReference>
<keyword evidence="3" id="KW-1003">Cell membrane</keyword>
<name>A0ABU2FWJ6_9EURY</name>
<dbReference type="PANTHER" id="PTHR34296">
    <property type="entry name" value="TRANSCRIPTIONAL ACTIVATOR PROTEIN MED"/>
    <property type="match status" value="1"/>
</dbReference>
<evidence type="ECO:0000313" key="9">
    <source>
        <dbReference type="EMBL" id="MDS0292895.1"/>
    </source>
</evidence>
<evidence type="ECO:0000313" key="10">
    <source>
        <dbReference type="Proteomes" id="UP001254813"/>
    </source>
</evidence>
<dbReference type="InterPro" id="IPR028082">
    <property type="entry name" value="Peripla_BP_I"/>
</dbReference>
<dbReference type="Pfam" id="PF02608">
    <property type="entry name" value="Bmp"/>
    <property type="match status" value="1"/>
</dbReference>
<reference evidence="9 10" key="1">
    <citation type="submission" date="2022-06" db="EMBL/GenBank/DDBJ databases">
        <title>Halogeometricum sp. a new haloarchaeum isolate from saline soil.</title>
        <authorList>
            <person name="Strakova D."/>
            <person name="Galisteo C."/>
            <person name="Sanchez-Porro C."/>
            <person name="Ventosa A."/>
        </authorList>
    </citation>
    <scope>NUCLEOTIDE SEQUENCE [LARGE SCALE GENOMIC DNA]</scope>
    <source>
        <strain evidence="10">S3BR25-2</strain>
    </source>
</reference>
<feature type="region of interest" description="Disordered" evidence="7">
    <location>
        <begin position="17"/>
        <end position="65"/>
    </location>
</feature>
<keyword evidence="6" id="KW-0449">Lipoprotein</keyword>
<feature type="domain" description="ABC transporter substrate-binding protein PnrA-like" evidence="8">
    <location>
        <begin position="66"/>
        <end position="360"/>
    </location>
</feature>